<dbReference type="Proteomes" id="UP000644699">
    <property type="component" value="Unassembled WGS sequence"/>
</dbReference>
<protein>
    <submittedName>
        <fullName evidence="2">Uncharacterized protein</fullName>
    </submittedName>
</protein>
<sequence length="133" mass="14106">MRIALATLLLVSTTPIAAHAEPDRYSGRYSAECGDLVCELDIVPRSGGWTIRWTATDPTVLDAVPACSFTTTAELGSAVMGPAGVVSGIAVGEWKGRPFGIFDLEPGRVSWSSSWEACPGVAPKRIYEAYGDE</sequence>
<reference evidence="2" key="2">
    <citation type="submission" date="2020-09" db="EMBL/GenBank/DDBJ databases">
        <authorList>
            <person name="Sun Q."/>
            <person name="Zhou Y."/>
        </authorList>
    </citation>
    <scope>NUCLEOTIDE SEQUENCE</scope>
    <source>
        <strain evidence="2">CGMCC 1.15367</strain>
    </source>
</reference>
<proteinExistence type="predicted"/>
<gene>
    <name evidence="2" type="ORF">GCM10011390_19230</name>
</gene>
<feature type="signal peptide" evidence="1">
    <location>
        <begin position="1"/>
        <end position="20"/>
    </location>
</feature>
<evidence type="ECO:0000256" key="1">
    <source>
        <dbReference type="SAM" id="SignalP"/>
    </source>
</evidence>
<reference evidence="2" key="1">
    <citation type="journal article" date="2014" name="Int. J. Syst. Evol. Microbiol.">
        <title>Complete genome sequence of Corynebacterium casei LMG S-19264T (=DSM 44701T), isolated from a smear-ripened cheese.</title>
        <authorList>
            <consortium name="US DOE Joint Genome Institute (JGI-PGF)"/>
            <person name="Walter F."/>
            <person name="Albersmeier A."/>
            <person name="Kalinowski J."/>
            <person name="Ruckert C."/>
        </authorList>
    </citation>
    <scope>NUCLEOTIDE SEQUENCE</scope>
    <source>
        <strain evidence="2">CGMCC 1.15367</strain>
    </source>
</reference>
<evidence type="ECO:0000313" key="3">
    <source>
        <dbReference type="Proteomes" id="UP000644699"/>
    </source>
</evidence>
<dbReference type="AlphaFoldDB" id="A0A916ZJ66"/>
<keyword evidence="3" id="KW-1185">Reference proteome</keyword>
<feature type="chain" id="PRO_5036768231" evidence="1">
    <location>
        <begin position="21"/>
        <end position="133"/>
    </location>
</feature>
<evidence type="ECO:0000313" key="2">
    <source>
        <dbReference type="EMBL" id="GGE00583.1"/>
    </source>
</evidence>
<comment type="caution">
    <text evidence="2">The sequence shown here is derived from an EMBL/GenBank/DDBJ whole genome shotgun (WGS) entry which is preliminary data.</text>
</comment>
<organism evidence="2 3">
    <name type="scientific">Aureimonas endophytica</name>
    <dbReference type="NCBI Taxonomy" id="2027858"/>
    <lineage>
        <taxon>Bacteria</taxon>
        <taxon>Pseudomonadati</taxon>
        <taxon>Pseudomonadota</taxon>
        <taxon>Alphaproteobacteria</taxon>
        <taxon>Hyphomicrobiales</taxon>
        <taxon>Aurantimonadaceae</taxon>
        <taxon>Aureimonas</taxon>
    </lineage>
</organism>
<name>A0A916ZJ66_9HYPH</name>
<dbReference type="EMBL" id="BMIQ01000002">
    <property type="protein sequence ID" value="GGE00583.1"/>
    <property type="molecule type" value="Genomic_DNA"/>
</dbReference>
<keyword evidence="1" id="KW-0732">Signal</keyword>
<dbReference type="RefSeq" id="WP_188907980.1">
    <property type="nucleotide sequence ID" value="NZ_BMIQ01000002.1"/>
</dbReference>
<accession>A0A916ZJ66</accession>